<reference evidence="1" key="1">
    <citation type="submission" date="2019-08" db="EMBL/GenBank/DDBJ databases">
        <authorList>
            <person name="Kucharzyk K."/>
            <person name="Murdoch R.W."/>
            <person name="Higgins S."/>
            <person name="Loffler F."/>
        </authorList>
    </citation>
    <scope>NUCLEOTIDE SEQUENCE</scope>
</reference>
<dbReference type="EMBL" id="VSSQ01006906">
    <property type="protein sequence ID" value="MPM34217.1"/>
    <property type="molecule type" value="Genomic_DNA"/>
</dbReference>
<sequence length="134" mass="14208">MASGVVGFGTAHDVLGKKAKRVTADWHIGRNIKGFVARRGRADAAIVDDRVVVRVDIVRTAALKQHGRNLGVVLSAAKVCDRDGRIACRCEICIVHNGCKALGAVPQRELSRAAAAKQTGGERGGVVIAFGRRK</sequence>
<proteinExistence type="predicted"/>
<organism evidence="1">
    <name type="scientific">bioreactor metagenome</name>
    <dbReference type="NCBI Taxonomy" id="1076179"/>
    <lineage>
        <taxon>unclassified sequences</taxon>
        <taxon>metagenomes</taxon>
        <taxon>ecological metagenomes</taxon>
    </lineage>
</organism>
<protein>
    <submittedName>
        <fullName evidence="1">Uncharacterized protein</fullName>
    </submittedName>
</protein>
<dbReference type="AlphaFoldDB" id="A0A644Z0R3"/>
<accession>A0A644Z0R3</accession>
<gene>
    <name evidence="1" type="ORF">SDC9_80799</name>
</gene>
<comment type="caution">
    <text evidence="1">The sequence shown here is derived from an EMBL/GenBank/DDBJ whole genome shotgun (WGS) entry which is preliminary data.</text>
</comment>
<evidence type="ECO:0000313" key="1">
    <source>
        <dbReference type="EMBL" id="MPM34217.1"/>
    </source>
</evidence>
<name>A0A644Z0R3_9ZZZZ</name>